<feature type="transmembrane region" description="Helical" evidence="6">
    <location>
        <begin position="136"/>
        <end position="154"/>
    </location>
</feature>
<keyword evidence="5 6" id="KW-0472">Membrane</keyword>
<keyword evidence="2" id="KW-1003">Cell membrane</keyword>
<dbReference type="InterPro" id="IPR000620">
    <property type="entry name" value="EamA_dom"/>
</dbReference>
<protein>
    <submittedName>
        <fullName evidence="8">DMT family transporter</fullName>
    </submittedName>
</protein>
<gene>
    <name evidence="8" type="ORF">FOZ76_09580</name>
</gene>
<keyword evidence="3 6" id="KW-0812">Transmembrane</keyword>
<evidence type="ECO:0000256" key="6">
    <source>
        <dbReference type="SAM" id="Phobius"/>
    </source>
</evidence>
<dbReference type="SUPFAM" id="SSF103481">
    <property type="entry name" value="Multidrug resistance efflux transporter EmrE"/>
    <property type="match status" value="2"/>
</dbReference>
<feature type="transmembrane region" description="Helical" evidence="6">
    <location>
        <begin position="166"/>
        <end position="184"/>
    </location>
</feature>
<dbReference type="GO" id="GO:0005886">
    <property type="term" value="C:plasma membrane"/>
    <property type="evidence" value="ECO:0007669"/>
    <property type="project" value="UniProtKB-SubCell"/>
</dbReference>
<feature type="transmembrane region" description="Helical" evidence="6">
    <location>
        <begin position="20"/>
        <end position="42"/>
    </location>
</feature>
<name>A0A556ATP0_9BURK</name>
<evidence type="ECO:0000256" key="2">
    <source>
        <dbReference type="ARBA" id="ARBA00022475"/>
    </source>
</evidence>
<accession>A0A556ATP0</accession>
<feature type="domain" description="EamA" evidence="7">
    <location>
        <begin position="22"/>
        <end position="153"/>
    </location>
</feature>
<evidence type="ECO:0000313" key="8">
    <source>
        <dbReference type="EMBL" id="TSH96317.1"/>
    </source>
</evidence>
<feature type="transmembrane region" description="Helical" evidence="6">
    <location>
        <begin position="228"/>
        <end position="247"/>
    </location>
</feature>
<feature type="domain" description="EamA" evidence="7">
    <location>
        <begin position="166"/>
        <end position="300"/>
    </location>
</feature>
<comment type="subcellular location">
    <subcellularLocation>
        <location evidence="1">Cell membrane</location>
        <topology evidence="1">Multi-pass membrane protein</topology>
    </subcellularLocation>
</comment>
<evidence type="ECO:0000256" key="5">
    <source>
        <dbReference type="ARBA" id="ARBA00023136"/>
    </source>
</evidence>
<comment type="caution">
    <text evidence="8">The sequence shown here is derived from an EMBL/GenBank/DDBJ whole genome shotgun (WGS) entry which is preliminary data.</text>
</comment>
<evidence type="ECO:0000256" key="3">
    <source>
        <dbReference type="ARBA" id="ARBA00022692"/>
    </source>
</evidence>
<sequence length="307" mass="32456">MRMRRALVSAWGPRMATQPVIGTVCGVLAIMLFASFTLVSRMGFSATALTLPDMAMLRFAVAGLVLLPVLIRRGLGPLRWLQAALLVMTGGLGFALFAYAGFRLAPASHGGVLLHGTIPLLTLVLVRWCSKTPGRATGWAGPVLIQTGILIMVWDSVRGAPVHQWLGDGALLLAALCWSAYGLLNQRWRLAPVHSVAIVATGSLACFAPVYLLVLPASGLRAAPWHDVVFQGVFQGLLIGVVSGLLYTRAVASLGAQRTALFTAAVPCVTTGAAVWLLDERPSGWAWAGVAAVTLGMAIAMRSRRTP</sequence>
<feature type="transmembrane region" description="Helical" evidence="6">
    <location>
        <begin position="83"/>
        <end position="102"/>
    </location>
</feature>
<feature type="transmembrane region" description="Helical" evidence="6">
    <location>
        <begin position="54"/>
        <end position="71"/>
    </location>
</feature>
<dbReference type="Proteomes" id="UP000318405">
    <property type="component" value="Unassembled WGS sequence"/>
</dbReference>
<dbReference type="EMBL" id="VLTJ01000017">
    <property type="protein sequence ID" value="TSH96317.1"/>
    <property type="molecule type" value="Genomic_DNA"/>
</dbReference>
<dbReference type="InterPro" id="IPR051258">
    <property type="entry name" value="Diverse_Substrate_Transporter"/>
</dbReference>
<feature type="transmembrane region" description="Helical" evidence="6">
    <location>
        <begin position="284"/>
        <end position="301"/>
    </location>
</feature>
<proteinExistence type="predicted"/>
<dbReference type="InterPro" id="IPR037185">
    <property type="entry name" value="EmrE-like"/>
</dbReference>
<feature type="transmembrane region" description="Helical" evidence="6">
    <location>
        <begin position="108"/>
        <end position="129"/>
    </location>
</feature>
<reference evidence="8 9" key="1">
    <citation type="submission" date="2019-07" db="EMBL/GenBank/DDBJ databases">
        <title>Qingshengfaniella alkalisoli gen. nov., sp. nov., isolated from saline soil.</title>
        <authorList>
            <person name="Xu L."/>
            <person name="Huang X.-X."/>
            <person name="Sun J.-Q."/>
        </authorList>
    </citation>
    <scope>NUCLEOTIDE SEQUENCE [LARGE SCALE GENOMIC DNA]</scope>
    <source>
        <strain evidence="8 9">DSM 27279</strain>
    </source>
</reference>
<evidence type="ECO:0000259" key="7">
    <source>
        <dbReference type="Pfam" id="PF00892"/>
    </source>
</evidence>
<evidence type="ECO:0000313" key="9">
    <source>
        <dbReference type="Proteomes" id="UP000318405"/>
    </source>
</evidence>
<evidence type="ECO:0000256" key="1">
    <source>
        <dbReference type="ARBA" id="ARBA00004651"/>
    </source>
</evidence>
<dbReference type="PANTHER" id="PTHR42920:SF11">
    <property type="entry name" value="INNER MEMBRANE PROTEIN YTFF"/>
    <property type="match status" value="1"/>
</dbReference>
<keyword evidence="9" id="KW-1185">Reference proteome</keyword>
<keyword evidence="4 6" id="KW-1133">Transmembrane helix</keyword>
<organism evidence="8 9">
    <name type="scientific">Verticiella sediminum</name>
    <dbReference type="NCBI Taxonomy" id="1247510"/>
    <lineage>
        <taxon>Bacteria</taxon>
        <taxon>Pseudomonadati</taxon>
        <taxon>Pseudomonadota</taxon>
        <taxon>Betaproteobacteria</taxon>
        <taxon>Burkholderiales</taxon>
        <taxon>Alcaligenaceae</taxon>
        <taxon>Verticiella</taxon>
    </lineage>
</organism>
<feature type="transmembrane region" description="Helical" evidence="6">
    <location>
        <begin position="196"/>
        <end position="216"/>
    </location>
</feature>
<feature type="transmembrane region" description="Helical" evidence="6">
    <location>
        <begin position="259"/>
        <end position="278"/>
    </location>
</feature>
<dbReference type="Pfam" id="PF00892">
    <property type="entry name" value="EamA"/>
    <property type="match status" value="2"/>
</dbReference>
<dbReference type="OrthoDB" id="4167046at2"/>
<evidence type="ECO:0000256" key="4">
    <source>
        <dbReference type="ARBA" id="ARBA00022989"/>
    </source>
</evidence>
<dbReference type="PANTHER" id="PTHR42920">
    <property type="entry name" value="OS03G0707200 PROTEIN-RELATED"/>
    <property type="match status" value="1"/>
</dbReference>
<dbReference type="AlphaFoldDB" id="A0A556ATP0"/>